<dbReference type="RefSeq" id="XP_002430279.1">
    <property type="nucleotide sequence ID" value="XM_002430234.1"/>
</dbReference>
<dbReference type="GeneID" id="8239118"/>
<sequence>MFCHVVVLCSNSESSSVFSLMYLFMRTPTVVESAERRVGRYRILSESELPSSGHLFPS</sequence>
<reference evidence="1" key="1">
    <citation type="submission" date="2007-04" db="EMBL/GenBank/DDBJ databases">
        <title>Annotation of Pediculus humanus corporis strain USDA.</title>
        <authorList>
            <person name="Kirkness E."/>
            <person name="Hannick L."/>
            <person name="Hass B."/>
            <person name="Bruggner R."/>
            <person name="Lawson D."/>
            <person name="Bidwell S."/>
            <person name="Joardar V."/>
            <person name="Caler E."/>
            <person name="Walenz B."/>
            <person name="Inman J."/>
            <person name="Schobel S."/>
            <person name="Galinsky K."/>
            <person name="Amedeo P."/>
            <person name="Strausberg R."/>
        </authorList>
    </citation>
    <scope>NUCLEOTIDE SEQUENCE</scope>
    <source>
        <strain evidence="1">USDA</strain>
    </source>
</reference>
<evidence type="ECO:0000313" key="2">
    <source>
        <dbReference type="EnsemblMetazoa" id="PHUM471750-PA"/>
    </source>
</evidence>
<reference evidence="1" key="2">
    <citation type="submission" date="2007-04" db="EMBL/GenBank/DDBJ databases">
        <title>The genome of the human body louse.</title>
        <authorList>
            <consortium name="The Human Body Louse Genome Consortium"/>
            <person name="Kirkness E."/>
            <person name="Walenz B."/>
            <person name="Hass B."/>
            <person name="Bruggner R."/>
            <person name="Strausberg R."/>
        </authorList>
    </citation>
    <scope>NUCLEOTIDE SEQUENCE</scope>
    <source>
        <strain evidence="1">USDA</strain>
    </source>
</reference>
<gene>
    <name evidence="2" type="primary">8239118</name>
    <name evidence="1" type="ORF">Phum_PHUM471750</name>
</gene>
<dbReference type="KEGG" id="phu:Phum_PHUM471750"/>
<proteinExistence type="predicted"/>
<dbReference type="Proteomes" id="UP000009046">
    <property type="component" value="Unassembled WGS sequence"/>
</dbReference>
<name>E0VVY5_PEDHC</name>
<protein>
    <submittedName>
        <fullName evidence="1 2">Uncharacterized protein</fullName>
    </submittedName>
</protein>
<organism>
    <name type="scientific">Pediculus humanus subsp. corporis</name>
    <name type="common">Body louse</name>
    <dbReference type="NCBI Taxonomy" id="121224"/>
    <lineage>
        <taxon>Eukaryota</taxon>
        <taxon>Metazoa</taxon>
        <taxon>Ecdysozoa</taxon>
        <taxon>Arthropoda</taxon>
        <taxon>Hexapoda</taxon>
        <taxon>Insecta</taxon>
        <taxon>Pterygota</taxon>
        <taxon>Neoptera</taxon>
        <taxon>Paraneoptera</taxon>
        <taxon>Psocodea</taxon>
        <taxon>Troctomorpha</taxon>
        <taxon>Phthiraptera</taxon>
        <taxon>Anoplura</taxon>
        <taxon>Pediculidae</taxon>
        <taxon>Pediculus</taxon>
    </lineage>
</organism>
<dbReference type="EMBL" id="AAZO01005725">
    <property type="status" value="NOT_ANNOTATED_CDS"/>
    <property type="molecule type" value="Genomic_DNA"/>
</dbReference>
<dbReference type="EnsemblMetazoa" id="PHUM471750-RA">
    <property type="protein sequence ID" value="PHUM471750-PA"/>
    <property type="gene ID" value="PHUM471750"/>
</dbReference>
<evidence type="ECO:0000313" key="3">
    <source>
        <dbReference type="Proteomes" id="UP000009046"/>
    </source>
</evidence>
<dbReference type="CTD" id="8239118"/>
<keyword evidence="3" id="KW-1185">Reference proteome</keyword>
<dbReference type="AlphaFoldDB" id="E0VVY5"/>
<dbReference type="InParanoid" id="E0VVY5"/>
<dbReference type="VEuPathDB" id="VectorBase:PHUM471750"/>
<reference evidence="2" key="3">
    <citation type="submission" date="2020-05" db="UniProtKB">
        <authorList>
            <consortium name="EnsemblMetazoa"/>
        </authorList>
    </citation>
    <scope>IDENTIFICATION</scope>
    <source>
        <strain evidence="2">USDA</strain>
    </source>
</reference>
<dbReference type="HOGENOM" id="CLU_2981455_0_0_1"/>
<dbReference type="EMBL" id="DS235816">
    <property type="protein sequence ID" value="EEB17541.1"/>
    <property type="molecule type" value="Genomic_DNA"/>
</dbReference>
<evidence type="ECO:0000313" key="1">
    <source>
        <dbReference type="EMBL" id="EEB17541.1"/>
    </source>
</evidence>
<accession>E0VVY5</accession>